<organism evidence="1 2">
    <name type="scientific">Candidatus Campbellbacteria bacterium CG10_big_fil_rev_8_21_14_0_10_35_52</name>
    <dbReference type="NCBI Taxonomy" id="1974527"/>
    <lineage>
        <taxon>Bacteria</taxon>
        <taxon>Candidatus Campbelliibacteriota</taxon>
    </lineage>
</organism>
<dbReference type="Gene3D" id="3.60.15.10">
    <property type="entry name" value="Ribonuclease Z/Hydroxyacylglutathione hydrolase-like"/>
    <property type="match status" value="1"/>
</dbReference>
<reference evidence="2" key="1">
    <citation type="submission" date="2017-09" db="EMBL/GenBank/DDBJ databases">
        <title>Depth-based differentiation of microbial function through sediment-hosted aquifers and enrichment of novel symbionts in the deep terrestrial subsurface.</title>
        <authorList>
            <person name="Probst A.J."/>
            <person name="Ladd B."/>
            <person name="Jarett J.K."/>
            <person name="Geller-Mcgrath D.E."/>
            <person name="Sieber C.M.K."/>
            <person name="Emerson J.B."/>
            <person name="Anantharaman K."/>
            <person name="Thomas B.C."/>
            <person name="Malmstrom R."/>
            <person name="Stieglmeier M."/>
            <person name="Klingl A."/>
            <person name="Woyke T."/>
            <person name="Ryan C.M."/>
            <person name="Banfield J.F."/>
        </authorList>
    </citation>
    <scope>NUCLEOTIDE SEQUENCE [LARGE SCALE GENOMIC DNA]</scope>
</reference>
<dbReference type="PANTHER" id="PTHR39189:SF1">
    <property type="entry name" value="UPF0173 METAL-DEPENDENT HYDROLASE YTKL"/>
    <property type="match status" value="1"/>
</dbReference>
<dbReference type="Pfam" id="PF13483">
    <property type="entry name" value="Lactamase_B_3"/>
    <property type="match status" value="1"/>
</dbReference>
<dbReference type="SUPFAM" id="SSF56281">
    <property type="entry name" value="Metallo-hydrolase/oxidoreductase"/>
    <property type="match status" value="1"/>
</dbReference>
<dbReference type="AlphaFoldDB" id="A0A2M6WVB2"/>
<sequence length="213" mass="23408">MVITYHGGEFFKIISGDTAIAINPISKDSNLKTTRFGADIAIISLNDKDFNGIEQLSRGEKEPFVISGPGEYEVKKVFVNGFQSISEYNGQNRINTIYSIILEGINLVFLGALSLKKLNNKTKEALGDIDILFTPIGGNGVLTAFDARALSVELEPKIIIPMHYGEIENGGKNKALAEFLKEDGVENGKPIDKFTIKKKELEGKEEEIIILNS</sequence>
<comment type="caution">
    <text evidence="1">The sequence shown here is derived from an EMBL/GenBank/DDBJ whole genome shotgun (WGS) entry which is preliminary data.</text>
</comment>
<proteinExistence type="predicted"/>
<protein>
    <recommendedName>
        <fullName evidence="3">Lactamase</fullName>
    </recommendedName>
</protein>
<evidence type="ECO:0008006" key="3">
    <source>
        <dbReference type="Google" id="ProtNLM"/>
    </source>
</evidence>
<gene>
    <name evidence="1" type="ORF">COT82_01525</name>
</gene>
<accession>A0A2M6WVB2</accession>
<dbReference type="Proteomes" id="UP000230481">
    <property type="component" value="Unassembled WGS sequence"/>
</dbReference>
<name>A0A2M6WVB2_9BACT</name>
<evidence type="ECO:0000313" key="2">
    <source>
        <dbReference type="Proteomes" id="UP000230481"/>
    </source>
</evidence>
<dbReference type="EMBL" id="PFAA01000031">
    <property type="protein sequence ID" value="PIT96712.1"/>
    <property type="molecule type" value="Genomic_DNA"/>
</dbReference>
<dbReference type="PANTHER" id="PTHR39189">
    <property type="entry name" value="UPF0173 METAL-DEPENDENT HYDROLASE YTKL"/>
    <property type="match status" value="1"/>
</dbReference>
<evidence type="ECO:0000313" key="1">
    <source>
        <dbReference type="EMBL" id="PIT96712.1"/>
    </source>
</evidence>
<dbReference type="InterPro" id="IPR036866">
    <property type="entry name" value="RibonucZ/Hydroxyglut_hydro"/>
</dbReference>